<feature type="domain" description="Peptidase metallopeptidase" evidence="6">
    <location>
        <begin position="58"/>
        <end position="219"/>
    </location>
</feature>
<evidence type="ECO:0000256" key="3">
    <source>
        <dbReference type="ARBA" id="ARBA00022801"/>
    </source>
</evidence>
<dbReference type="CDD" id="cd04279">
    <property type="entry name" value="ZnMc_MMP_like_1"/>
    <property type="match status" value="1"/>
</dbReference>
<dbReference type="AlphaFoldDB" id="A0A0E3PVE2"/>
<dbReference type="InterPro" id="IPR024079">
    <property type="entry name" value="MetalloPept_cat_dom_sf"/>
</dbReference>
<evidence type="ECO:0000256" key="5">
    <source>
        <dbReference type="SAM" id="Phobius"/>
    </source>
</evidence>
<protein>
    <submittedName>
        <fullName evidence="7">Matrixin</fullName>
    </submittedName>
</protein>
<dbReference type="Gene3D" id="3.40.390.10">
    <property type="entry name" value="Collagenase (Catalytic Domain)"/>
    <property type="match status" value="1"/>
</dbReference>
<dbReference type="GO" id="GO:0031012">
    <property type="term" value="C:extracellular matrix"/>
    <property type="evidence" value="ECO:0007669"/>
    <property type="project" value="InterPro"/>
</dbReference>
<name>A0A0E3PVE2_METMZ</name>
<keyword evidence="1" id="KW-0645">Protease</keyword>
<feature type="transmembrane region" description="Helical" evidence="5">
    <location>
        <begin position="219"/>
        <end position="239"/>
    </location>
</feature>
<dbReference type="InterPro" id="IPR001818">
    <property type="entry name" value="Pept_M10_metallopeptidase"/>
</dbReference>
<sequence length="256" mass="29275">MYGSIPENSLNKSMLIRGLIFINQKKINLIILSFVLLLIVFLIPAVSAESGEVPEKILDKPWDHSPITVYIDDKNTPSRYSPTYYEQVEKALEYWEEGGNGKLNYIPVFEIVDSENADIKIRWVENLEKVEGAPSGVAGYAKPRISGDRFIEVEIVLEVGNYQGRSWSQYGDSTMLSISKHELGHALGLGHSDNPRDIMYPKYEMRDNINPILWSRYGGLIRAAVFLALAVLLFLGISWQKSRRKRKKLEDEYFKE</sequence>
<keyword evidence="3" id="KW-0378">Hydrolase</keyword>
<dbReference type="HOGENOM" id="CLU_105303_0_0_2"/>
<evidence type="ECO:0000313" key="7">
    <source>
        <dbReference type="EMBL" id="AKB39398.1"/>
    </source>
</evidence>
<keyword evidence="5" id="KW-0812">Transmembrane</keyword>
<dbReference type="SUPFAM" id="SSF55486">
    <property type="entry name" value="Metalloproteases ('zincins'), catalytic domain"/>
    <property type="match status" value="1"/>
</dbReference>
<dbReference type="SMART" id="SM00235">
    <property type="entry name" value="ZnMc"/>
    <property type="match status" value="1"/>
</dbReference>
<keyword evidence="5" id="KW-1133">Transmembrane helix</keyword>
<dbReference type="Pfam" id="PF00413">
    <property type="entry name" value="Peptidase_M10"/>
    <property type="match status" value="1"/>
</dbReference>
<dbReference type="GO" id="GO:0006508">
    <property type="term" value="P:proteolysis"/>
    <property type="evidence" value="ECO:0007669"/>
    <property type="project" value="UniProtKB-KW"/>
</dbReference>
<reference evidence="7 8" key="1">
    <citation type="submission" date="2014-07" db="EMBL/GenBank/DDBJ databases">
        <title>Methanogenic archaea and the global carbon cycle.</title>
        <authorList>
            <person name="Henriksen J.R."/>
            <person name="Luke J."/>
            <person name="Reinhart S."/>
            <person name="Benedict M.N."/>
            <person name="Youngblut N.D."/>
            <person name="Metcalf M.E."/>
            <person name="Whitaker R.J."/>
            <person name="Metcalf W.W."/>
        </authorList>
    </citation>
    <scope>NUCLEOTIDE SEQUENCE [LARGE SCALE GENOMIC DNA]</scope>
    <source>
        <strain evidence="7 8">WWM610</strain>
    </source>
</reference>
<keyword evidence="4" id="KW-0862">Zinc</keyword>
<dbReference type="InterPro" id="IPR006026">
    <property type="entry name" value="Peptidase_Metallo"/>
</dbReference>
<evidence type="ECO:0000256" key="2">
    <source>
        <dbReference type="ARBA" id="ARBA00022723"/>
    </source>
</evidence>
<gene>
    <name evidence="7" type="ORF">MSMAW_0407</name>
</gene>
<accession>A0A0E3PVE2</accession>
<evidence type="ECO:0000313" key="8">
    <source>
        <dbReference type="Proteomes" id="UP000033058"/>
    </source>
</evidence>
<dbReference type="GO" id="GO:0008270">
    <property type="term" value="F:zinc ion binding"/>
    <property type="evidence" value="ECO:0007669"/>
    <property type="project" value="InterPro"/>
</dbReference>
<proteinExistence type="predicted"/>
<evidence type="ECO:0000259" key="6">
    <source>
        <dbReference type="SMART" id="SM00235"/>
    </source>
</evidence>
<organism evidence="7 8">
    <name type="scientific">Methanosarcina mazei WWM610</name>
    <dbReference type="NCBI Taxonomy" id="1434117"/>
    <lineage>
        <taxon>Archaea</taxon>
        <taxon>Methanobacteriati</taxon>
        <taxon>Methanobacteriota</taxon>
        <taxon>Stenosarchaea group</taxon>
        <taxon>Methanomicrobia</taxon>
        <taxon>Methanosarcinales</taxon>
        <taxon>Methanosarcinaceae</taxon>
        <taxon>Methanosarcina</taxon>
    </lineage>
</organism>
<evidence type="ECO:0000256" key="4">
    <source>
        <dbReference type="ARBA" id="ARBA00022833"/>
    </source>
</evidence>
<keyword evidence="2" id="KW-0479">Metal-binding</keyword>
<dbReference type="EMBL" id="CP009509">
    <property type="protein sequence ID" value="AKB39398.1"/>
    <property type="molecule type" value="Genomic_DNA"/>
</dbReference>
<dbReference type="GO" id="GO:0004222">
    <property type="term" value="F:metalloendopeptidase activity"/>
    <property type="evidence" value="ECO:0007669"/>
    <property type="project" value="InterPro"/>
</dbReference>
<dbReference type="PATRIC" id="fig|1434117.4.peg.498"/>
<keyword evidence="5" id="KW-0472">Membrane</keyword>
<dbReference type="Proteomes" id="UP000033058">
    <property type="component" value="Chromosome"/>
</dbReference>
<evidence type="ECO:0000256" key="1">
    <source>
        <dbReference type="ARBA" id="ARBA00022670"/>
    </source>
</evidence>